<proteinExistence type="predicted"/>
<dbReference type="OMA" id="HNPSACR"/>
<feature type="region of interest" description="Disordered" evidence="3">
    <location>
        <begin position="363"/>
        <end position="415"/>
    </location>
</feature>
<dbReference type="GeneTree" id="ENSGT00940000172549"/>
<dbReference type="InterPro" id="IPR011993">
    <property type="entry name" value="PH-like_dom_sf"/>
</dbReference>
<dbReference type="STRING" id="7719.ENSCINP00000013373"/>
<dbReference type="SUPFAM" id="SSF50729">
    <property type="entry name" value="PH domain-like"/>
    <property type="match status" value="1"/>
</dbReference>
<dbReference type="EMBL" id="EAAA01001813">
    <property type="status" value="NOT_ANNOTATED_CDS"/>
    <property type="molecule type" value="Genomic_DNA"/>
</dbReference>
<evidence type="ECO:0000259" key="4">
    <source>
        <dbReference type="PROSITE" id="PS50003"/>
    </source>
</evidence>
<dbReference type="PANTHER" id="PTHR12156">
    <property type="entry name" value="PLECKSTRIN HOMOLOGY-LIKE DOMAIN, FAMILY B, MEMBER 3"/>
    <property type="match status" value="1"/>
</dbReference>
<dbReference type="Ensembl" id="ENSCINT00000013373.3">
    <property type="protein sequence ID" value="ENSCINP00000013373.3"/>
    <property type="gene ID" value="ENSCING00000006516.3"/>
</dbReference>
<evidence type="ECO:0000256" key="3">
    <source>
        <dbReference type="SAM" id="MobiDB-lite"/>
    </source>
</evidence>
<dbReference type="HOGENOM" id="CLU_003180_1_0_1"/>
<keyword evidence="1 2" id="KW-0175">Coiled coil</keyword>
<protein>
    <recommendedName>
        <fullName evidence="4">PH domain-containing protein</fullName>
    </recommendedName>
</protein>
<reference evidence="5" key="4">
    <citation type="submission" date="2025-09" db="UniProtKB">
        <authorList>
            <consortium name="Ensembl"/>
        </authorList>
    </citation>
    <scope>IDENTIFICATION</scope>
</reference>
<organism evidence="5 6">
    <name type="scientific">Ciona intestinalis</name>
    <name type="common">Transparent sea squirt</name>
    <name type="synonym">Ascidia intestinalis</name>
    <dbReference type="NCBI Taxonomy" id="7719"/>
    <lineage>
        <taxon>Eukaryota</taxon>
        <taxon>Metazoa</taxon>
        <taxon>Chordata</taxon>
        <taxon>Tunicata</taxon>
        <taxon>Ascidiacea</taxon>
        <taxon>Phlebobranchia</taxon>
        <taxon>Cionidae</taxon>
        <taxon>Ciona</taxon>
    </lineage>
</organism>
<evidence type="ECO:0000256" key="1">
    <source>
        <dbReference type="ARBA" id="ARBA00023054"/>
    </source>
</evidence>
<name>F6PV66_CIOIN</name>
<reference evidence="6" key="1">
    <citation type="journal article" date="2002" name="Science">
        <title>The draft genome of Ciona intestinalis: insights into chordate and vertebrate origins.</title>
        <authorList>
            <person name="Dehal P."/>
            <person name="Satou Y."/>
            <person name="Campbell R.K."/>
            <person name="Chapman J."/>
            <person name="Degnan B."/>
            <person name="De Tomaso A."/>
            <person name="Davidson B."/>
            <person name="Di Gregorio A."/>
            <person name="Gelpke M."/>
            <person name="Goodstein D.M."/>
            <person name="Harafuji N."/>
            <person name="Hastings K.E."/>
            <person name="Ho I."/>
            <person name="Hotta K."/>
            <person name="Huang W."/>
            <person name="Kawashima T."/>
            <person name="Lemaire P."/>
            <person name="Martinez D."/>
            <person name="Meinertzhagen I.A."/>
            <person name="Necula S."/>
            <person name="Nonaka M."/>
            <person name="Putnam N."/>
            <person name="Rash S."/>
            <person name="Saiga H."/>
            <person name="Satake M."/>
            <person name="Terry A."/>
            <person name="Yamada L."/>
            <person name="Wang H.G."/>
            <person name="Awazu S."/>
            <person name="Azumi K."/>
            <person name="Boore J."/>
            <person name="Branno M."/>
            <person name="Chin-Bow S."/>
            <person name="DeSantis R."/>
            <person name="Doyle S."/>
            <person name="Francino P."/>
            <person name="Keys D.N."/>
            <person name="Haga S."/>
            <person name="Hayashi H."/>
            <person name="Hino K."/>
            <person name="Imai K.S."/>
            <person name="Inaba K."/>
            <person name="Kano S."/>
            <person name="Kobayashi K."/>
            <person name="Kobayashi M."/>
            <person name="Lee B.I."/>
            <person name="Makabe K.W."/>
            <person name="Manohar C."/>
            <person name="Matassi G."/>
            <person name="Medina M."/>
            <person name="Mochizuki Y."/>
            <person name="Mount S."/>
            <person name="Morishita T."/>
            <person name="Miura S."/>
            <person name="Nakayama A."/>
            <person name="Nishizaka S."/>
            <person name="Nomoto H."/>
            <person name="Ohta F."/>
            <person name="Oishi K."/>
            <person name="Rigoutsos I."/>
            <person name="Sano M."/>
            <person name="Sasaki A."/>
            <person name="Sasakura Y."/>
            <person name="Shoguchi E."/>
            <person name="Shin-i T."/>
            <person name="Spagnuolo A."/>
            <person name="Stainier D."/>
            <person name="Suzuki M.M."/>
            <person name="Tassy O."/>
            <person name="Takatori N."/>
            <person name="Tokuoka M."/>
            <person name="Yagi K."/>
            <person name="Yoshizaki F."/>
            <person name="Wada S."/>
            <person name="Zhang C."/>
            <person name="Hyatt P.D."/>
            <person name="Larimer F."/>
            <person name="Detter C."/>
            <person name="Doggett N."/>
            <person name="Glavina T."/>
            <person name="Hawkins T."/>
            <person name="Richardson P."/>
            <person name="Lucas S."/>
            <person name="Kohara Y."/>
            <person name="Levine M."/>
            <person name="Satoh N."/>
            <person name="Rokhsar D.S."/>
        </authorList>
    </citation>
    <scope>NUCLEOTIDE SEQUENCE [LARGE SCALE GENOMIC DNA]</scope>
</reference>
<dbReference type="InParanoid" id="F6PV66"/>
<evidence type="ECO:0000313" key="5">
    <source>
        <dbReference type="Ensembl" id="ENSCINP00000013373.3"/>
    </source>
</evidence>
<dbReference type="PROSITE" id="PS50003">
    <property type="entry name" value="PH_DOMAIN"/>
    <property type="match status" value="1"/>
</dbReference>
<reference evidence="5" key="3">
    <citation type="submission" date="2025-08" db="UniProtKB">
        <authorList>
            <consortium name="Ensembl"/>
        </authorList>
    </citation>
    <scope>IDENTIFICATION</scope>
</reference>
<dbReference type="PANTHER" id="PTHR12156:SF5">
    <property type="entry name" value="FI18040P1"/>
    <property type="match status" value="1"/>
</dbReference>
<reference evidence="5" key="2">
    <citation type="journal article" date="2008" name="Genome Biol.">
        <title>Improved genome assembly and evidence-based global gene model set for the chordate Ciona intestinalis: new insight into intron and operon populations.</title>
        <authorList>
            <person name="Satou Y."/>
            <person name="Mineta K."/>
            <person name="Ogasawara M."/>
            <person name="Sasakura Y."/>
            <person name="Shoguchi E."/>
            <person name="Ueno K."/>
            <person name="Yamada L."/>
            <person name="Matsumoto J."/>
            <person name="Wasserscheid J."/>
            <person name="Dewar K."/>
            <person name="Wiley G.B."/>
            <person name="Macmil S.L."/>
            <person name="Roe B.A."/>
            <person name="Zeller R.W."/>
            <person name="Hastings K.E."/>
            <person name="Lemaire P."/>
            <person name="Lindquist E."/>
            <person name="Endo T."/>
            <person name="Hotta K."/>
            <person name="Inaba K."/>
        </authorList>
    </citation>
    <scope>NUCLEOTIDE SEQUENCE [LARGE SCALE GENOMIC DNA]</scope>
    <source>
        <strain evidence="5">wild type</strain>
    </source>
</reference>
<accession>F6PV66</accession>
<dbReference type="Proteomes" id="UP000008144">
    <property type="component" value="Chromosome 3"/>
</dbReference>
<feature type="compositionally biased region" description="Polar residues" evidence="3">
    <location>
        <begin position="365"/>
        <end position="404"/>
    </location>
</feature>
<evidence type="ECO:0000256" key="2">
    <source>
        <dbReference type="SAM" id="Coils"/>
    </source>
</evidence>
<feature type="domain" description="PH" evidence="4">
    <location>
        <begin position="551"/>
        <end position="654"/>
    </location>
</feature>
<dbReference type="InterPro" id="IPR052212">
    <property type="entry name" value="PH-like_domain"/>
</dbReference>
<dbReference type="InterPro" id="IPR027267">
    <property type="entry name" value="AH/BAR_dom_sf"/>
</dbReference>
<dbReference type="AlphaFoldDB" id="F6PV66"/>
<dbReference type="EMBL" id="EAAA01001814">
    <property type="status" value="NOT_ANNOTATED_CDS"/>
    <property type="molecule type" value="Genomic_DNA"/>
</dbReference>
<feature type="coiled-coil region" evidence="2">
    <location>
        <begin position="9"/>
        <end position="232"/>
    </location>
</feature>
<dbReference type="Pfam" id="PF00169">
    <property type="entry name" value="PH"/>
    <property type="match status" value="1"/>
</dbReference>
<dbReference type="InterPro" id="IPR001849">
    <property type="entry name" value="PH_domain"/>
</dbReference>
<sequence>DVVEIQKLREEGLSRIEDIQRRISELETQLSECTSELDMERALIEGELTSEKSNLVSDERACEELKDQIINLEEEYMTQREKHQAIVDKEKKKLVDIQKKVSETRKQMDKCPESMRGSIEGMLIKEQEELDQESRRFEDAEFNSLETLSRLDEEKEVMQKSLIRRKKKLEMQIENRKARVSTLDQQLQDLTEQQNLENQRLNNERDSAIGSLQEQREETTLLERKYHQLTGEFPPSLDTPASIARSHRRIPSSTSDLQPPDIFKRQISTGSSNFETKMFNFSNSDVFSNAVKSESHTRNTSIQSEDKSATKSPVKLVCRLFSFITLECSLYCLIVCIYSSSPLSIKDDDDQMVALQNRIRESRSLHTSPSPVTASLLNSRQKLNSSVPPSYQRLNSNSGHTRAQSGDKWKDTTSISSMDSMDTTLSAWSIQSPEISSTVFNHDMERLFEMERLIADATAEKKRLLAEVKGLPMMQTAERPNHEMETNSPDADDITQVKLRSSNGDRRQTKFSKARPMTRYLPVRASDFNLRQHIESCGHNPSACRHTSINATSCRGYMTKMGGRIKTWRKRWFVFDRMKKSLSYYSDKHEVKLKGMIYFQAIEDVFFDHLKSHKKSPNPSLTFCVKCYDRVYYLVAPSSEAMRIWMDTLVTGAEGYREYMK</sequence>
<dbReference type="FunCoup" id="F6PV66">
    <property type="interactions" value="17"/>
</dbReference>
<dbReference type="FunFam" id="2.30.29.30:FF:000006">
    <property type="entry name" value="Pleckstrin homology like domain family B member 1"/>
    <property type="match status" value="1"/>
</dbReference>
<evidence type="ECO:0000313" key="6">
    <source>
        <dbReference type="Proteomes" id="UP000008144"/>
    </source>
</evidence>
<keyword evidence="6" id="KW-1185">Reference proteome</keyword>
<dbReference type="Gene3D" id="2.30.29.30">
    <property type="entry name" value="Pleckstrin-homology domain (PH domain)/Phosphotyrosine-binding domain (PTB)"/>
    <property type="match status" value="1"/>
</dbReference>
<dbReference type="SUPFAM" id="SSF103657">
    <property type="entry name" value="BAR/IMD domain-like"/>
    <property type="match status" value="1"/>
</dbReference>
<dbReference type="SMART" id="SM00233">
    <property type="entry name" value="PH"/>
    <property type="match status" value="1"/>
</dbReference>